<comment type="caution">
    <text evidence="7">The sequence shown here is derived from an EMBL/GenBank/DDBJ whole genome shotgun (WGS) entry which is preliminary data.</text>
</comment>
<keyword evidence="7" id="KW-0560">Oxidoreductase</keyword>
<dbReference type="SUPFAM" id="SSF51735">
    <property type="entry name" value="NAD(P)-binding Rossmann-fold domains"/>
    <property type="match status" value="1"/>
</dbReference>
<keyword evidence="8" id="KW-1185">Reference proteome</keyword>
<dbReference type="PANTHER" id="PTHR43078:SF6">
    <property type="entry name" value="UDP-GLUCURONIC ACID DECARBOXYLASE 1"/>
    <property type="match status" value="1"/>
</dbReference>
<reference evidence="7" key="1">
    <citation type="journal article" date="2018" name="Environ. Microbiol.">
        <title>Sporulation capability and amylosome conservation among diverse human colonic and rumen isolates of the keystone starch-degrader Ruminococcus bromii.</title>
        <authorList>
            <person name="Mukhopadhya I."/>
            <person name="Morais S."/>
            <person name="Laverde-Gomez J."/>
            <person name="Sheridan P.O."/>
            <person name="Walker A.W."/>
            <person name="Kelly W."/>
            <person name="Klieve A.V."/>
            <person name="Ouwerkerk D."/>
            <person name="Duncan S.H."/>
            <person name="Louis P."/>
            <person name="Koropatkin N."/>
            <person name="Cockburn D."/>
            <person name="Kibler R."/>
            <person name="Cooper P.J."/>
            <person name="Sandoval C."/>
            <person name="Crost E."/>
            <person name="Juge N."/>
            <person name="Bayer E.A."/>
            <person name="Flint H.J."/>
        </authorList>
    </citation>
    <scope>NUCLEOTIDE SEQUENCE [LARGE SCALE GENOMIC DNA]</scope>
    <source>
        <strain evidence="7">ATCC 27255</strain>
    </source>
</reference>
<dbReference type="GO" id="GO:0070403">
    <property type="term" value="F:NAD+ binding"/>
    <property type="evidence" value="ECO:0007669"/>
    <property type="project" value="InterPro"/>
</dbReference>
<dbReference type="Pfam" id="PF01370">
    <property type="entry name" value="Epimerase"/>
    <property type="match status" value="1"/>
</dbReference>
<dbReference type="Gene3D" id="3.40.50.720">
    <property type="entry name" value="NAD(P)-binding Rossmann-like Domain"/>
    <property type="match status" value="1"/>
</dbReference>
<accession>A0A2N0UMP8</accession>
<dbReference type="EC" id="1.1.1.266" evidence="7"/>
<dbReference type="GO" id="GO:0050573">
    <property type="term" value="F:dTDP-4-dehydro-6-deoxyglucose reductase activity"/>
    <property type="evidence" value="ECO:0007669"/>
    <property type="project" value="UniProtKB-EC"/>
</dbReference>
<feature type="transmembrane region" description="Helical" evidence="5">
    <location>
        <begin position="35"/>
        <end position="54"/>
    </location>
</feature>
<dbReference type="InterPro" id="IPR036291">
    <property type="entry name" value="NAD(P)-bd_dom_sf"/>
</dbReference>
<evidence type="ECO:0000313" key="8">
    <source>
        <dbReference type="Proteomes" id="UP000233425"/>
    </source>
</evidence>
<evidence type="ECO:0000256" key="4">
    <source>
        <dbReference type="ARBA" id="ARBA00023239"/>
    </source>
</evidence>
<dbReference type="GO" id="GO:0005737">
    <property type="term" value="C:cytoplasm"/>
    <property type="evidence" value="ECO:0007669"/>
    <property type="project" value="TreeGrafter"/>
</dbReference>
<sequence length="359" mass="39934">MDYNVQSNIKKTVFSDIKEITNTNVDWNRFDGKTVLITGAGGFIGYYLVLTFLARNDLYSNNIKVLALVRNRERAEKKFGVLLERDDIELVVADVTNRLECERADFVIHAASQASNIQFETDPVGTINANLSGTSNILDFAFESKSESVLVVSSLKVYGALHNGKNSISEDDIGYIDFTSYKNCYAVGKRASETLAASYCKQFGLNVKIARPSYIYGASSLTDDRVWAQFIANVVRHENILLKSNGAANRSFCYVTDTVSALIYIMLNGENVTPYNISYEKSDTTIRNFAKTACEVFPERNMTLAFANPEDAKEPEIDASALAKTPEILDSSRLRALGWKPLVDLKEGIRRAVGILEED</sequence>
<feature type="domain" description="NAD-dependent epimerase/dehydratase" evidence="6">
    <location>
        <begin position="35"/>
        <end position="277"/>
    </location>
</feature>
<dbReference type="InterPro" id="IPR044516">
    <property type="entry name" value="UXS-like"/>
</dbReference>
<dbReference type="Proteomes" id="UP000233425">
    <property type="component" value="Unassembled WGS sequence"/>
</dbReference>
<keyword evidence="5" id="KW-1133">Transmembrane helix</keyword>
<organism evidence="7 8">
    <name type="scientific">Ruminococcus bromii</name>
    <dbReference type="NCBI Taxonomy" id="40518"/>
    <lineage>
        <taxon>Bacteria</taxon>
        <taxon>Bacillati</taxon>
        <taxon>Bacillota</taxon>
        <taxon>Clostridia</taxon>
        <taxon>Eubacteriales</taxon>
        <taxon>Oscillospiraceae</taxon>
        <taxon>Ruminococcus</taxon>
    </lineage>
</organism>
<protein>
    <submittedName>
        <fullName evidence="7">dTDP-4-dehydro-6-deoxyglucose reductase</fullName>
        <ecNumber evidence="7">1.1.1.266</ecNumber>
    </submittedName>
</protein>
<evidence type="ECO:0000256" key="3">
    <source>
        <dbReference type="ARBA" id="ARBA00023027"/>
    </source>
</evidence>
<evidence type="ECO:0000256" key="1">
    <source>
        <dbReference type="ARBA" id="ARBA00001911"/>
    </source>
</evidence>
<dbReference type="EMBL" id="NNSR01000063">
    <property type="protein sequence ID" value="PKD28250.1"/>
    <property type="molecule type" value="Genomic_DNA"/>
</dbReference>
<keyword evidence="4" id="KW-0456">Lyase</keyword>
<gene>
    <name evidence="7" type="primary">gerKI</name>
    <name evidence="7" type="ORF">RBATCC27255_01304</name>
</gene>
<keyword evidence="5" id="KW-0472">Membrane</keyword>
<dbReference type="GO" id="GO:0042732">
    <property type="term" value="P:D-xylose metabolic process"/>
    <property type="evidence" value="ECO:0007669"/>
    <property type="project" value="InterPro"/>
</dbReference>
<name>A0A2N0UMP8_9FIRM</name>
<comment type="cofactor">
    <cofactor evidence="1">
        <name>NAD(+)</name>
        <dbReference type="ChEBI" id="CHEBI:57540"/>
    </cofactor>
</comment>
<keyword evidence="5" id="KW-0812">Transmembrane</keyword>
<evidence type="ECO:0000313" key="7">
    <source>
        <dbReference type="EMBL" id="PKD28250.1"/>
    </source>
</evidence>
<dbReference type="AlphaFoldDB" id="A0A2N0UMP8"/>
<dbReference type="InterPro" id="IPR001509">
    <property type="entry name" value="Epimerase_deHydtase"/>
</dbReference>
<dbReference type="PANTHER" id="PTHR43078">
    <property type="entry name" value="UDP-GLUCURONIC ACID DECARBOXYLASE-RELATED"/>
    <property type="match status" value="1"/>
</dbReference>
<keyword evidence="2" id="KW-0210">Decarboxylase</keyword>
<proteinExistence type="predicted"/>
<evidence type="ECO:0000259" key="6">
    <source>
        <dbReference type="Pfam" id="PF01370"/>
    </source>
</evidence>
<dbReference type="RefSeq" id="WP_101029287.1">
    <property type="nucleotide sequence ID" value="NZ_CABMMZ010000063.1"/>
</dbReference>
<evidence type="ECO:0000256" key="5">
    <source>
        <dbReference type="SAM" id="Phobius"/>
    </source>
</evidence>
<evidence type="ECO:0000256" key="2">
    <source>
        <dbReference type="ARBA" id="ARBA00022793"/>
    </source>
</evidence>
<dbReference type="GO" id="GO:0048040">
    <property type="term" value="F:UDP-glucuronate decarboxylase activity"/>
    <property type="evidence" value="ECO:0007669"/>
    <property type="project" value="TreeGrafter"/>
</dbReference>
<keyword evidence="3" id="KW-0520">NAD</keyword>